<organism evidence="4">
    <name type="scientific">uncultured prokaryote</name>
    <dbReference type="NCBI Taxonomy" id="198431"/>
    <lineage>
        <taxon>unclassified sequences</taxon>
        <taxon>environmental samples</taxon>
    </lineage>
</organism>
<dbReference type="InterPro" id="IPR002560">
    <property type="entry name" value="Transposase_DDE"/>
</dbReference>
<evidence type="ECO:0000259" key="2">
    <source>
        <dbReference type="Pfam" id="PF13542"/>
    </source>
</evidence>
<dbReference type="Pfam" id="PF13542">
    <property type="entry name" value="HTH_Tnp_ISL3"/>
    <property type="match status" value="1"/>
</dbReference>
<feature type="domain" description="Transposase IS204/IS1001/IS1096/IS1165 helix-turn-helix" evidence="2">
    <location>
        <begin position="107"/>
        <end position="153"/>
    </location>
</feature>
<evidence type="ECO:0000313" key="4">
    <source>
        <dbReference type="EMBL" id="CRY95044.1"/>
    </source>
</evidence>
<proteinExistence type="predicted"/>
<dbReference type="PANTHER" id="PTHR33498:SF1">
    <property type="entry name" value="TRANSPOSASE FOR INSERTION SEQUENCE ELEMENT IS1557"/>
    <property type="match status" value="1"/>
</dbReference>
<dbReference type="InterPro" id="IPR047951">
    <property type="entry name" value="Transpos_ISL3"/>
</dbReference>
<evidence type="ECO:0000259" key="3">
    <source>
        <dbReference type="Pfam" id="PF14690"/>
    </source>
</evidence>
<dbReference type="Pfam" id="PF14690">
    <property type="entry name" value="Zn_ribbon_ISL3"/>
    <property type="match status" value="1"/>
</dbReference>
<sequence>MTILPHAASRQRPSADLLAQKLAPCNLNQIFFPGYAVVASDRTRESLTLKLEATEPAICPKCGEPCTKIHDTRPRLIRDAPFPGVTVVWLLVPIRRVRCKCGCRRTETIPWIAHHEQCTNRFIALIQNQMRGEDASATAVAAKYNLGWDAVRRFDKEQLEALFNDVNTQDLKIIAVDEIAIHKGQKYATVFINYETRQVFAVVKGKTQKAVESVFQMLVDRGLQDQIIAVACDMNAAYPNVVKKFLPKADIVFDQFHVIQHLSAEVFKEARQVQAEEVEAEFGKKSDQAKAARKILRTAAWDLVMPEHSLTPTIRERLEEIRKANNLMSTMLPLADMVRCIWHAWSQEDAAEMLAECIEAFEALAQDHDLKKAAKFARMLNNHSFGILTAWKHRISTGPLEGVNTRAKLIKRIGYGYKSFEYFALKLKAAFPGRGRNPLMLLGEWTAVIKSRLCHTDLGMEREGPLFFNYSAA</sequence>
<evidence type="ECO:0000259" key="1">
    <source>
        <dbReference type="Pfam" id="PF01610"/>
    </source>
</evidence>
<feature type="domain" description="Transposase IS204/IS1001/IS1096/IS1165 zinc-finger" evidence="3">
    <location>
        <begin position="56"/>
        <end position="101"/>
    </location>
</feature>
<accession>A0A0H5Q0V9</accession>
<name>A0A0H5Q0V9_9ZZZZ</name>
<dbReference type="PANTHER" id="PTHR33498">
    <property type="entry name" value="TRANSPOSASE FOR INSERTION SEQUENCE ELEMENT IS1557"/>
    <property type="match status" value="1"/>
</dbReference>
<dbReference type="InterPro" id="IPR029261">
    <property type="entry name" value="Transposase_Znf"/>
</dbReference>
<reference evidence="4" key="1">
    <citation type="submission" date="2015-06" db="EMBL/GenBank/DDBJ databases">
        <authorList>
            <person name="Joergensen T."/>
        </authorList>
    </citation>
    <scope>NUCLEOTIDE SEQUENCE</scope>
    <source>
        <strain evidence="4">RGRH0450</strain>
    </source>
</reference>
<dbReference type="NCBIfam" id="NF033550">
    <property type="entry name" value="transpos_ISL3"/>
    <property type="match status" value="1"/>
</dbReference>
<dbReference type="Pfam" id="PF01610">
    <property type="entry name" value="DDE_Tnp_ISL3"/>
    <property type="match status" value="1"/>
</dbReference>
<dbReference type="EMBL" id="LN853092">
    <property type="protein sequence ID" value="CRY95044.1"/>
    <property type="molecule type" value="Genomic_DNA"/>
</dbReference>
<dbReference type="InterPro" id="IPR032877">
    <property type="entry name" value="Transposase_HTH"/>
</dbReference>
<evidence type="ECO:0008006" key="5">
    <source>
        <dbReference type="Google" id="ProtNLM"/>
    </source>
</evidence>
<protein>
    <recommendedName>
        <fullName evidence="5">Transposase IS204/IS1001/IS1096/IS1165 DDE domain-containing protein</fullName>
    </recommendedName>
</protein>
<reference evidence="4" key="2">
    <citation type="submission" date="2015-07" db="EMBL/GenBank/DDBJ databases">
        <title>Plasmids, circular viruses and viroids from rat gut.</title>
        <authorList>
            <person name="Jorgensen T.J."/>
            <person name="Hansen M.A."/>
            <person name="Xu Z."/>
            <person name="Tabak M.A."/>
            <person name="Sorensen S.J."/>
            <person name="Hansen L.H."/>
        </authorList>
    </citation>
    <scope>NUCLEOTIDE SEQUENCE</scope>
    <source>
        <strain evidence="4">RGRH0450</strain>
    </source>
</reference>
<feature type="domain" description="Transposase IS204/IS1001/IS1096/IS1165 DDE" evidence="1">
    <location>
        <begin position="174"/>
        <end position="426"/>
    </location>
</feature>
<dbReference type="AlphaFoldDB" id="A0A0H5Q0V9"/>